<keyword evidence="1" id="KW-0723">Serine/threonine-protein kinase</keyword>
<evidence type="ECO:0000256" key="1">
    <source>
        <dbReference type="ARBA" id="ARBA00022527"/>
    </source>
</evidence>
<accession>A0A1P8TAM8</accession>
<keyword evidence="1" id="KW-0808">Transferase</keyword>
<evidence type="ECO:0000313" key="6">
    <source>
        <dbReference type="Proteomes" id="UP000596130"/>
    </source>
</evidence>
<reference evidence="4 6" key="2">
    <citation type="submission" date="2020-12" db="EMBL/GenBank/DDBJ databases">
        <title>Identification and biosynthesis of polyene macrolides produced by Streptomyces alfalfae Men-myco-93-63.</title>
        <authorList>
            <person name="Liu D."/>
            <person name="Li Y."/>
            <person name="Liu L."/>
            <person name="Han X."/>
            <person name="Shen F."/>
        </authorList>
    </citation>
    <scope>NUCLEOTIDE SEQUENCE [LARGE SCALE GENOMIC DNA]</scope>
    <source>
        <strain evidence="4 6">Men-myco-93-63</strain>
    </source>
</reference>
<dbReference type="GO" id="GO:0005524">
    <property type="term" value="F:ATP binding"/>
    <property type="evidence" value="ECO:0007669"/>
    <property type="project" value="UniProtKB-KW"/>
</dbReference>
<keyword evidence="4" id="KW-0067">ATP-binding</keyword>
<evidence type="ECO:0000313" key="4">
    <source>
        <dbReference type="EMBL" id="QQC93205.1"/>
    </source>
</evidence>
<evidence type="ECO:0000313" key="5">
    <source>
        <dbReference type="Proteomes" id="UP000187191"/>
    </source>
</evidence>
<dbReference type="Proteomes" id="UP000596130">
    <property type="component" value="Chromosome"/>
</dbReference>
<name>A0A1P8TAM8_9ACTN</name>
<dbReference type="EMBL" id="CP065959">
    <property type="protein sequence ID" value="QQC93205.1"/>
    <property type="molecule type" value="Genomic_DNA"/>
</dbReference>
<dbReference type="GO" id="GO:0004674">
    <property type="term" value="F:protein serine/threonine kinase activity"/>
    <property type="evidence" value="ECO:0007669"/>
    <property type="project" value="UniProtKB-KW"/>
</dbReference>
<sequence>MGVRTDDENRAGHDVRLHTSHAMAGDAGCIAEARHLATDFLRQAGAVHDVPVSSRAVDLTQLVVSELVTNALKYAPGPVLMDLRISDGTVEVTVWDSDPTVPAAREADPGRIGQHGLEIVMRITEHLSVQRESVGKRVTARLLL</sequence>
<dbReference type="Gene3D" id="3.30.565.10">
    <property type="entry name" value="Histidine kinase-like ATPase, C-terminal domain"/>
    <property type="match status" value="1"/>
</dbReference>
<dbReference type="PANTHER" id="PTHR35526">
    <property type="entry name" value="ANTI-SIGMA-F FACTOR RSBW-RELATED"/>
    <property type="match status" value="1"/>
</dbReference>
<dbReference type="PANTHER" id="PTHR35526:SF3">
    <property type="entry name" value="ANTI-SIGMA-F FACTOR RSBW"/>
    <property type="match status" value="1"/>
</dbReference>
<keyword evidence="1" id="KW-0418">Kinase</keyword>
<reference evidence="3 5" key="1">
    <citation type="submission" date="2016-05" db="EMBL/GenBank/DDBJ databases">
        <authorList>
            <person name="Gu J."/>
        </authorList>
    </citation>
    <scope>NUCLEOTIDE SEQUENCE [LARGE SCALE GENOMIC DNA]</scope>
    <source>
        <strain evidence="3 5">ACCC40021</strain>
    </source>
</reference>
<dbReference type="InterPro" id="IPR036890">
    <property type="entry name" value="HATPase_C_sf"/>
</dbReference>
<dbReference type="AlphaFoldDB" id="A0A1P8TAM8"/>
<organism evidence="4 6">
    <name type="scientific">Streptomyces alfalfae</name>
    <dbReference type="NCBI Taxonomy" id="1642299"/>
    <lineage>
        <taxon>Bacteria</taxon>
        <taxon>Bacillati</taxon>
        <taxon>Actinomycetota</taxon>
        <taxon>Actinomycetes</taxon>
        <taxon>Kitasatosporales</taxon>
        <taxon>Streptomycetaceae</taxon>
        <taxon>Streptomyces</taxon>
    </lineage>
</organism>
<keyword evidence="5" id="KW-1185">Reference proteome</keyword>
<protein>
    <submittedName>
        <fullName evidence="4">ATP-binding protein</fullName>
    </submittedName>
    <submittedName>
        <fullName evidence="3">Regulator</fullName>
    </submittedName>
</protein>
<dbReference type="CDD" id="cd16936">
    <property type="entry name" value="HATPase_RsbW-like"/>
    <property type="match status" value="1"/>
</dbReference>
<dbReference type="InterPro" id="IPR050267">
    <property type="entry name" value="Anti-sigma-factor_SerPK"/>
</dbReference>
<keyword evidence="4" id="KW-0547">Nucleotide-binding</keyword>
<dbReference type="InterPro" id="IPR003594">
    <property type="entry name" value="HATPase_dom"/>
</dbReference>
<proteinExistence type="predicted"/>
<feature type="domain" description="Histidine kinase/HSP90-like ATPase" evidence="2">
    <location>
        <begin position="32"/>
        <end position="141"/>
    </location>
</feature>
<dbReference type="SUPFAM" id="SSF55874">
    <property type="entry name" value="ATPase domain of HSP90 chaperone/DNA topoisomerase II/histidine kinase"/>
    <property type="match status" value="1"/>
</dbReference>
<dbReference type="RefSeq" id="WP_076682240.1">
    <property type="nucleotide sequence ID" value="NZ_CP015588.1"/>
</dbReference>
<dbReference type="Proteomes" id="UP000187191">
    <property type="component" value="Chromosome"/>
</dbReference>
<dbReference type="KEGG" id="ssia:A7J05_01940"/>
<evidence type="ECO:0000259" key="2">
    <source>
        <dbReference type="Pfam" id="PF13581"/>
    </source>
</evidence>
<dbReference type="EMBL" id="CP015588">
    <property type="protein sequence ID" value="APY84682.1"/>
    <property type="molecule type" value="Genomic_DNA"/>
</dbReference>
<dbReference type="Pfam" id="PF13581">
    <property type="entry name" value="HATPase_c_2"/>
    <property type="match status" value="1"/>
</dbReference>
<evidence type="ECO:0000313" key="3">
    <source>
        <dbReference type="EMBL" id="APY84682.1"/>
    </source>
</evidence>
<gene>
    <name evidence="3" type="ORF">A7J05_01940</name>
    <name evidence="4" type="ORF">I8755_36385</name>
</gene>